<name>A0A0C2CF57_9BILA</name>
<feature type="non-terminal residue" evidence="2">
    <location>
        <position position="1"/>
    </location>
</feature>
<evidence type="ECO:0000256" key="1">
    <source>
        <dbReference type="SAM" id="MobiDB-lite"/>
    </source>
</evidence>
<proteinExistence type="predicted"/>
<accession>A0A0C2CF57</accession>
<organism evidence="2 3">
    <name type="scientific">Ancylostoma duodenale</name>
    <dbReference type="NCBI Taxonomy" id="51022"/>
    <lineage>
        <taxon>Eukaryota</taxon>
        <taxon>Metazoa</taxon>
        <taxon>Ecdysozoa</taxon>
        <taxon>Nematoda</taxon>
        <taxon>Chromadorea</taxon>
        <taxon>Rhabditida</taxon>
        <taxon>Rhabditina</taxon>
        <taxon>Rhabditomorpha</taxon>
        <taxon>Strongyloidea</taxon>
        <taxon>Ancylostomatidae</taxon>
        <taxon>Ancylostomatinae</taxon>
        <taxon>Ancylostoma</taxon>
    </lineage>
</organism>
<feature type="compositionally biased region" description="Basic residues" evidence="1">
    <location>
        <begin position="1"/>
        <end position="12"/>
    </location>
</feature>
<feature type="compositionally biased region" description="Basic and acidic residues" evidence="1">
    <location>
        <begin position="13"/>
        <end position="24"/>
    </location>
</feature>
<evidence type="ECO:0000313" key="2">
    <source>
        <dbReference type="EMBL" id="KIH48432.1"/>
    </source>
</evidence>
<dbReference type="AlphaFoldDB" id="A0A0C2CF57"/>
<keyword evidence="3" id="KW-1185">Reference proteome</keyword>
<dbReference type="Proteomes" id="UP000054047">
    <property type="component" value="Unassembled WGS sequence"/>
</dbReference>
<gene>
    <name evidence="2" type="ORF">ANCDUO_21500</name>
</gene>
<feature type="region of interest" description="Disordered" evidence="1">
    <location>
        <begin position="1"/>
        <end position="72"/>
    </location>
</feature>
<reference evidence="2 3" key="1">
    <citation type="submission" date="2013-12" db="EMBL/GenBank/DDBJ databases">
        <title>Draft genome of the parsitic nematode Ancylostoma duodenale.</title>
        <authorList>
            <person name="Mitreva M."/>
        </authorList>
    </citation>
    <scope>NUCLEOTIDE SEQUENCE [LARGE SCALE GENOMIC DNA]</scope>
    <source>
        <strain evidence="2 3">Zhejiang</strain>
    </source>
</reference>
<evidence type="ECO:0000313" key="3">
    <source>
        <dbReference type="Proteomes" id="UP000054047"/>
    </source>
</evidence>
<sequence>EEEREKKKHKKERATSVEKEESNRDAMAVCSVKKEDLPPEPPNQHAFLMRRSKTPEDRKKEKENGRKASGDKHHVGILRTYLSLKYLT</sequence>
<feature type="compositionally biased region" description="Basic and acidic residues" evidence="1">
    <location>
        <begin position="53"/>
        <end position="72"/>
    </location>
</feature>
<dbReference type="EMBL" id="KN759736">
    <property type="protein sequence ID" value="KIH48432.1"/>
    <property type="molecule type" value="Genomic_DNA"/>
</dbReference>
<protein>
    <submittedName>
        <fullName evidence="2">Uncharacterized protein</fullName>
    </submittedName>
</protein>